<dbReference type="EMBL" id="VCBC01000002">
    <property type="protein sequence ID" value="TLU67494.1"/>
    <property type="molecule type" value="Genomic_DNA"/>
</dbReference>
<comment type="caution">
    <text evidence="1">The sequence shown here is derived from an EMBL/GenBank/DDBJ whole genome shotgun (WGS) entry which is preliminary data.</text>
</comment>
<proteinExistence type="predicted"/>
<evidence type="ECO:0000313" key="2">
    <source>
        <dbReference type="Proteomes" id="UP000307790"/>
    </source>
</evidence>
<evidence type="ECO:0000313" key="1">
    <source>
        <dbReference type="EMBL" id="TLU67494.1"/>
    </source>
</evidence>
<dbReference type="Proteomes" id="UP000307790">
    <property type="component" value="Unassembled WGS sequence"/>
</dbReference>
<gene>
    <name evidence="1" type="ORF">FE810_00630</name>
</gene>
<dbReference type="RefSeq" id="WP_138318097.1">
    <property type="nucleotide sequence ID" value="NZ_VCBC01000002.1"/>
</dbReference>
<sequence>MTKHISEELMQVYHDTLFSAIIDGDVLSIPLGKSNGELHHLLQQQGVYAAALISAYNPYSKKVSDKQNLVADQTLQDDLINQGYQFYVGEGRNDTSTWIEPSALVLNIDRRNACALACQYQQNTFVFVQSTPSHTLAEIVVSDE</sequence>
<dbReference type="InterPro" id="IPR021710">
    <property type="entry name" value="DUF3293"/>
</dbReference>
<keyword evidence="2" id="KW-1185">Reference proteome</keyword>
<dbReference type="OrthoDB" id="6400497at2"/>
<protein>
    <submittedName>
        <fullName evidence="1">DUF3293 domain-containing protein</fullName>
    </submittedName>
</protein>
<dbReference type="Pfam" id="PF11697">
    <property type="entry name" value="DUF3293"/>
    <property type="match status" value="1"/>
</dbReference>
<dbReference type="AlphaFoldDB" id="A0A5R9IPM3"/>
<accession>A0A5R9IPM3</accession>
<reference evidence="1 2" key="1">
    <citation type="submission" date="2019-05" db="EMBL/GenBank/DDBJ databases">
        <title>Genome sequences of Thalassotalea litorea 1K03283.</title>
        <authorList>
            <person name="Zhang D."/>
        </authorList>
    </citation>
    <scope>NUCLEOTIDE SEQUENCE [LARGE SCALE GENOMIC DNA]</scope>
    <source>
        <strain evidence="1 2">MCCC 1K03283</strain>
    </source>
</reference>
<name>A0A5R9IPM3_9GAMM</name>
<organism evidence="1 2">
    <name type="scientific">Thalassotalea litorea</name>
    <dbReference type="NCBI Taxonomy" id="2020715"/>
    <lineage>
        <taxon>Bacteria</taxon>
        <taxon>Pseudomonadati</taxon>
        <taxon>Pseudomonadota</taxon>
        <taxon>Gammaproteobacteria</taxon>
        <taxon>Alteromonadales</taxon>
        <taxon>Colwelliaceae</taxon>
        <taxon>Thalassotalea</taxon>
    </lineage>
</organism>